<accession>A0A0F8XBV8</accession>
<dbReference type="EMBL" id="LAZR01059983">
    <property type="protein sequence ID" value="KKK66647.1"/>
    <property type="molecule type" value="Genomic_DNA"/>
</dbReference>
<reference evidence="1" key="1">
    <citation type="journal article" date="2015" name="Nature">
        <title>Complex archaea that bridge the gap between prokaryotes and eukaryotes.</title>
        <authorList>
            <person name="Spang A."/>
            <person name="Saw J.H."/>
            <person name="Jorgensen S.L."/>
            <person name="Zaremba-Niedzwiedzka K."/>
            <person name="Martijn J."/>
            <person name="Lind A.E."/>
            <person name="van Eijk R."/>
            <person name="Schleper C."/>
            <person name="Guy L."/>
            <person name="Ettema T.J."/>
        </authorList>
    </citation>
    <scope>NUCLEOTIDE SEQUENCE</scope>
</reference>
<proteinExistence type="predicted"/>
<dbReference type="InterPro" id="IPR015943">
    <property type="entry name" value="WD40/YVTN_repeat-like_dom_sf"/>
</dbReference>
<feature type="non-terminal residue" evidence="1">
    <location>
        <position position="373"/>
    </location>
</feature>
<protein>
    <submittedName>
        <fullName evidence="1">Uncharacterized protein</fullName>
    </submittedName>
</protein>
<dbReference type="InterPro" id="IPR011044">
    <property type="entry name" value="Quino_amine_DH_bsu"/>
</dbReference>
<dbReference type="Gene3D" id="2.130.10.10">
    <property type="entry name" value="YVTN repeat-like/Quinoprotein amine dehydrogenase"/>
    <property type="match status" value="1"/>
</dbReference>
<feature type="non-terminal residue" evidence="1">
    <location>
        <position position="1"/>
    </location>
</feature>
<dbReference type="SUPFAM" id="SSF50969">
    <property type="entry name" value="YVTN repeat-like/Quinoprotein amine dehydrogenase"/>
    <property type="match status" value="1"/>
</dbReference>
<dbReference type="AlphaFoldDB" id="A0A0F8XBV8"/>
<name>A0A0F8XBV8_9ZZZZ</name>
<comment type="caution">
    <text evidence="1">The sequence shown here is derived from an EMBL/GenBank/DDBJ whole genome shotgun (WGS) entry which is preliminary data.</text>
</comment>
<evidence type="ECO:0000313" key="1">
    <source>
        <dbReference type="EMBL" id="KKK66647.1"/>
    </source>
</evidence>
<dbReference type="Pfam" id="PF08309">
    <property type="entry name" value="LVIVD"/>
    <property type="match status" value="1"/>
</dbReference>
<sequence>VVAPADVKLEFKALTYALAGSQTTLATTVAANYAAIISADENYLYVVEGGDDLHIYDISDRTAPSSVGTAAVVDNLAFNKAITGLALDSTGVFLYVPDGKTKLYTLDLTDPEVPTLSATLTLSSNADASTNNRHVIIRPSTTRLFLAGDSGFEIINITTPGTPATIGNFAKSGGFGDGIESGYLTPDATEFLMPEIDGGSSGGRIFVLGVTDADPNDKQPIDIPNFSGASEVITVSGALNFETTIESGDRMWFIGKYTSGGDDSYFWCAYDRAPVGPSLSPSWEGPISGHPGPSFISDGVAGGEITPTLYLSNEPYKSRSWGVTSKQIVVEKSLDTSGEGVFIEFWELDADEIFPQVVIKEGGNQTEQIADLT</sequence>
<dbReference type="InterPro" id="IPR013211">
    <property type="entry name" value="LVIVD"/>
</dbReference>
<gene>
    <name evidence="1" type="ORF">LCGC14_2962000</name>
</gene>
<organism evidence="1">
    <name type="scientific">marine sediment metagenome</name>
    <dbReference type="NCBI Taxonomy" id="412755"/>
    <lineage>
        <taxon>unclassified sequences</taxon>
        <taxon>metagenomes</taxon>
        <taxon>ecological metagenomes</taxon>
    </lineage>
</organism>